<gene>
    <name evidence="2" type="primary">yiaD</name>
    <name evidence="2" type="ordered locus">CHU_2324</name>
</gene>
<evidence type="ECO:0000313" key="3">
    <source>
        <dbReference type="Proteomes" id="UP000001822"/>
    </source>
</evidence>
<keyword evidence="3" id="KW-1185">Reference proteome</keyword>
<dbReference type="AlphaFoldDB" id="A0A6N4STM9"/>
<protein>
    <submittedName>
        <fullName evidence="2">Possible outer membrane protein</fullName>
    </submittedName>
</protein>
<feature type="region of interest" description="Disordered" evidence="1">
    <location>
        <begin position="125"/>
        <end position="144"/>
    </location>
</feature>
<feature type="region of interest" description="Disordered" evidence="1">
    <location>
        <begin position="46"/>
        <end position="82"/>
    </location>
</feature>
<proteinExistence type="predicted"/>
<reference evidence="2 3" key="1">
    <citation type="journal article" date="2007" name="Appl. Environ. Microbiol.">
        <title>Genome sequence of the cellulolytic gliding bacterium Cytophaga hutchinsonii.</title>
        <authorList>
            <person name="Xie G."/>
            <person name="Bruce D.C."/>
            <person name="Challacombe J.F."/>
            <person name="Chertkov O."/>
            <person name="Detter J.C."/>
            <person name="Gilna P."/>
            <person name="Han C.S."/>
            <person name="Lucas S."/>
            <person name="Misra M."/>
            <person name="Myers G.L."/>
            <person name="Richardson P."/>
            <person name="Tapia R."/>
            <person name="Thayer N."/>
            <person name="Thompson L.S."/>
            <person name="Brettin T.S."/>
            <person name="Henrissat B."/>
            <person name="Wilson D.B."/>
            <person name="McBride M.J."/>
        </authorList>
    </citation>
    <scope>NUCLEOTIDE SEQUENCE [LARGE SCALE GENOMIC DNA]</scope>
    <source>
        <strain evidence="3">ATCC 33406 / DSM 1761 / CIP 103989 / NBRC 15051 / NCIMB 9469 / D465</strain>
    </source>
</reference>
<dbReference type="KEGG" id="chu:CHU_2324"/>
<feature type="compositionally biased region" description="Low complexity" evidence="1">
    <location>
        <begin position="54"/>
        <end position="71"/>
    </location>
</feature>
<dbReference type="EMBL" id="CP000383">
    <property type="protein sequence ID" value="ABG59584.1"/>
    <property type="molecule type" value="Genomic_DNA"/>
</dbReference>
<evidence type="ECO:0000256" key="1">
    <source>
        <dbReference type="SAM" id="MobiDB-lite"/>
    </source>
</evidence>
<evidence type="ECO:0000313" key="2">
    <source>
        <dbReference type="EMBL" id="ABG59584.1"/>
    </source>
</evidence>
<organism evidence="2 3">
    <name type="scientific">Cytophaga hutchinsonii (strain ATCC 33406 / DSM 1761 / CIP 103989 / NBRC 15051 / NCIMB 9469 / D465)</name>
    <dbReference type="NCBI Taxonomy" id="269798"/>
    <lineage>
        <taxon>Bacteria</taxon>
        <taxon>Pseudomonadati</taxon>
        <taxon>Bacteroidota</taxon>
        <taxon>Cytophagia</taxon>
        <taxon>Cytophagales</taxon>
        <taxon>Cytophagaceae</taxon>
        <taxon>Cytophaga</taxon>
    </lineage>
</organism>
<sequence length="144" mass="14662">MKTYLIIFSVLACVACNNTQKAEERGREAANRENAIRQRAIDSMAEVNARHQHSSTASPASTTNNEVNNTTGEPERKGMSKTTKGALIGTGVGIVSGAATGAAVSKDKGKGAVVGGIVGGGVGSGVGYGIGANEDRKDKKKSGK</sequence>
<dbReference type="Proteomes" id="UP000001822">
    <property type="component" value="Chromosome"/>
</dbReference>
<dbReference type="RefSeq" id="WP_011585698.1">
    <property type="nucleotide sequence ID" value="NC_008255.1"/>
</dbReference>
<name>A0A6N4STM9_CYTH3</name>
<accession>A0A6N4STM9</accession>